<gene>
    <name evidence="1" type="ORF">K9B37_18335</name>
</gene>
<dbReference type="EMBL" id="JAIRBM010000016">
    <property type="protein sequence ID" value="MBZ6078226.1"/>
    <property type="molecule type" value="Genomic_DNA"/>
</dbReference>
<reference evidence="1 2" key="1">
    <citation type="submission" date="2021-09" db="EMBL/GenBank/DDBJ databases">
        <title>The complete genome sequence of a new microorganism.</title>
        <authorList>
            <person name="Zi Z."/>
        </authorList>
    </citation>
    <scope>NUCLEOTIDE SEQUENCE [LARGE SCALE GENOMIC DNA]</scope>
    <source>
        <strain evidence="1 2">WGZ8</strain>
    </source>
</reference>
<evidence type="ECO:0000313" key="1">
    <source>
        <dbReference type="EMBL" id="MBZ6078226.1"/>
    </source>
</evidence>
<dbReference type="Proteomes" id="UP000704176">
    <property type="component" value="Unassembled WGS sequence"/>
</dbReference>
<comment type="caution">
    <text evidence="1">The sequence shown here is derived from an EMBL/GenBank/DDBJ whole genome shotgun (WGS) entry which is preliminary data.</text>
</comment>
<dbReference type="RefSeq" id="WP_224314978.1">
    <property type="nucleotide sequence ID" value="NZ_JAIRBM010000016.1"/>
</dbReference>
<proteinExistence type="predicted"/>
<keyword evidence="2" id="KW-1185">Reference proteome</keyword>
<accession>A0ABS7VSU5</accession>
<name>A0ABS7VSU5_9HYPH</name>
<evidence type="ECO:0000313" key="2">
    <source>
        <dbReference type="Proteomes" id="UP000704176"/>
    </source>
</evidence>
<organism evidence="1 2">
    <name type="scientific">Microvirga puerhi</name>
    <dbReference type="NCBI Taxonomy" id="2876078"/>
    <lineage>
        <taxon>Bacteria</taxon>
        <taxon>Pseudomonadati</taxon>
        <taxon>Pseudomonadota</taxon>
        <taxon>Alphaproteobacteria</taxon>
        <taxon>Hyphomicrobiales</taxon>
        <taxon>Methylobacteriaceae</taxon>
        <taxon>Microvirga</taxon>
    </lineage>
</organism>
<protein>
    <submittedName>
        <fullName evidence="1">Uncharacterized protein</fullName>
    </submittedName>
</protein>
<sequence length="101" mass="11264">MRRYRYLVALGSSITTDPVSALESDRPFTSLGKIQVTSRLATDQLLDSNTVPPPDKKFSANDAKAIQWMGQRGKRIDRDVVRGILMECRFTDASIMTELGS</sequence>